<gene>
    <name evidence="1" type="ORF">V5O48_017914</name>
</gene>
<feature type="non-terminal residue" evidence="1">
    <location>
        <position position="100"/>
    </location>
</feature>
<evidence type="ECO:0000313" key="2">
    <source>
        <dbReference type="Proteomes" id="UP001465976"/>
    </source>
</evidence>
<sequence>MSPDYINRALAKMSQEQGYDPHLLTPEQVDTSLKATWVFQSPWKYWNVIVFKGIHRGTYHVTDVLTSQETKSRLKLVVRTDIINSTQAPMAIDYDYVVDA</sequence>
<dbReference type="EMBL" id="JBAHYK010002960">
    <property type="protein sequence ID" value="KAL0564140.1"/>
    <property type="molecule type" value="Genomic_DNA"/>
</dbReference>
<keyword evidence="2" id="KW-1185">Reference proteome</keyword>
<reference evidence="1 2" key="1">
    <citation type="submission" date="2024-02" db="EMBL/GenBank/DDBJ databases">
        <title>A draft genome for the cacao thread blight pathogen Marasmius crinis-equi.</title>
        <authorList>
            <person name="Cohen S.P."/>
            <person name="Baruah I.K."/>
            <person name="Amoako-Attah I."/>
            <person name="Bukari Y."/>
            <person name="Meinhardt L.W."/>
            <person name="Bailey B.A."/>
        </authorList>
    </citation>
    <scope>NUCLEOTIDE SEQUENCE [LARGE SCALE GENOMIC DNA]</scope>
    <source>
        <strain evidence="1 2">GH-76</strain>
    </source>
</reference>
<organism evidence="1 2">
    <name type="scientific">Marasmius crinis-equi</name>
    <dbReference type="NCBI Taxonomy" id="585013"/>
    <lineage>
        <taxon>Eukaryota</taxon>
        <taxon>Fungi</taxon>
        <taxon>Dikarya</taxon>
        <taxon>Basidiomycota</taxon>
        <taxon>Agaricomycotina</taxon>
        <taxon>Agaricomycetes</taxon>
        <taxon>Agaricomycetidae</taxon>
        <taxon>Agaricales</taxon>
        <taxon>Marasmiineae</taxon>
        <taxon>Marasmiaceae</taxon>
        <taxon>Marasmius</taxon>
    </lineage>
</organism>
<accession>A0ABR3EMT7</accession>
<protein>
    <submittedName>
        <fullName evidence="1">Uncharacterized protein</fullName>
    </submittedName>
</protein>
<proteinExistence type="predicted"/>
<dbReference type="Proteomes" id="UP001465976">
    <property type="component" value="Unassembled WGS sequence"/>
</dbReference>
<evidence type="ECO:0000313" key="1">
    <source>
        <dbReference type="EMBL" id="KAL0564140.1"/>
    </source>
</evidence>
<comment type="caution">
    <text evidence="1">The sequence shown here is derived from an EMBL/GenBank/DDBJ whole genome shotgun (WGS) entry which is preliminary data.</text>
</comment>
<name>A0ABR3EMT7_9AGAR</name>